<evidence type="ECO:0000256" key="2">
    <source>
        <dbReference type="ARBA" id="ARBA00022801"/>
    </source>
</evidence>
<dbReference type="GO" id="GO:0004252">
    <property type="term" value="F:serine-type endopeptidase activity"/>
    <property type="evidence" value="ECO:0007669"/>
    <property type="project" value="InterPro"/>
</dbReference>
<dbReference type="InterPro" id="IPR009003">
    <property type="entry name" value="Peptidase_S1_PA"/>
</dbReference>
<dbReference type="InterPro" id="IPR036034">
    <property type="entry name" value="PDZ_sf"/>
</dbReference>
<dbReference type="InterPro" id="IPR001940">
    <property type="entry name" value="Peptidase_S1C"/>
</dbReference>
<dbReference type="Gene3D" id="2.40.10.120">
    <property type="match status" value="1"/>
</dbReference>
<dbReference type="Gene3D" id="2.30.42.10">
    <property type="match status" value="1"/>
</dbReference>
<reference evidence="5 6" key="1">
    <citation type="journal article" date="2019" name="Environ. Microbiol.">
        <title>Genomics insights into ecotype formation of ammonia-oxidizing archaea in the deep ocean.</title>
        <authorList>
            <person name="Wang Y."/>
            <person name="Huang J.M."/>
            <person name="Cui G.J."/>
            <person name="Nunoura T."/>
            <person name="Takaki Y."/>
            <person name="Li W.L."/>
            <person name="Li J."/>
            <person name="Gao Z.M."/>
            <person name="Takai K."/>
            <person name="Zhang A.Q."/>
            <person name="Stepanauskas R."/>
        </authorList>
    </citation>
    <scope>NUCLEOTIDE SEQUENCE [LARGE SCALE GENOMIC DNA]</scope>
    <source>
        <strain evidence="5 6">L19b</strain>
    </source>
</reference>
<protein>
    <submittedName>
        <fullName evidence="5">Trypsin-like peptidase domain-containing protein</fullName>
    </submittedName>
</protein>
<dbReference type="InterPro" id="IPR051201">
    <property type="entry name" value="Chloro_Bact_Ser_Proteases"/>
</dbReference>
<keyword evidence="3" id="KW-0812">Transmembrane</keyword>
<evidence type="ECO:0000256" key="1">
    <source>
        <dbReference type="ARBA" id="ARBA00022670"/>
    </source>
</evidence>
<keyword evidence="1" id="KW-0645">Protease</keyword>
<name>A0A7K4NEN8_9ARCH</name>
<proteinExistence type="predicted"/>
<evidence type="ECO:0000259" key="4">
    <source>
        <dbReference type="Pfam" id="PF13180"/>
    </source>
</evidence>
<dbReference type="SUPFAM" id="SSF50494">
    <property type="entry name" value="Trypsin-like serine proteases"/>
    <property type="match status" value="1"/>
</dbReference>
<keyword evidence="2" id="KW-0378">Hydrolase</keyword>
<dbReference type="CDD" id="cd06779">
    <property type="entry name" value="cpPDZ_Deg_HtrA-like"/>
    <property type="match status" value="1"/>
</dbReference>
<dbReference type="Pfam" id="PF13365">
    <property type="entry name" value="Trypsin_2"/>
    <property type="match status" value="1"/>
</dbReference>
<comment type="caution">
    <text evidence="5">The sequence shown here is derived from an EMBL/GenBank/DDBJ whole genome shotgun (WGS) entry which is preliminary data.</text>
</comment>
<dbReference type="InterPro" id="IPR001478">
    <property type="entry name" value="PDZ"/>
</dbReference>
<evidence type="ECO:0000256" key="3">
    <source>
        <dbReference type="SAM" id="Phobius"/>
    </source>
</evidence>
<dbReference type="GO" id="GO:0006508">
    <property type="term" value="P:proteolysis"/>
    <property type="evidence" value="ECO:0007669"/>
    <property type="project" value="UniProtKB-KW"/>
</dbReference>
<dbReference type="EMBL" id="JACASU010000039">
    <property type="protein sequence ID" value="NWJ99754.1"/>
    <property type="molecule type" value="Genomic_DNA"/>
</dbReference>
<keyword evidence="3" id="KW-1133">Transmembrane helix</keyword>
<dbReference type="AlphaFoldDB" id="A0A7K4NEN8"/>
<dbReference type="PANTHER" id="PTHR43343:SF3">
    <property type="entry name" value="PROTEASE DO-LIKE 8, CHLOROPLASTIC"/>
    <property type="match status" value="1"/>
</dbReference>
<organism evidence="5 6">
    <name type="scientific">Marine Group I thaumarchaeote</name>
    <dbReference type="NCBI Taxonomy" id="2511932"/>
    <lineage>
        <taxon>Archaea</taxon>
        <taxon>Nitrososphaerota</taxon>
        <taxon>Marine Group I</taxon>
    </lineage>
</organism>
<accession>A0A7K4NEN8</accession>
<evidence type="ECO:0000313" key="6">
    <source>
        <dbReference type="Proteomes" id="UP000586694"/>
    </source>
</evidence>
<dbReference type="PRINTS" id="PR00834">
    <property type="entry name" value="PROTEASES2C"/>
</dbReference>
<dbReference type="Proteomes" id="UP000586694">
    <property type="component" value="Unassembled WGS sequence"/>
</dbReference>
<dbReference type="SUPFAM" id="SSF50156">
    <property type="entry name" value="PDZ domain-like"/>
    <property type="match status" value="1"/>
</dbReference>
<keyword evidence="3" id="KW-0472">Membrane</keyword>
<dbReference type="Pfam" id="PF13180">
    <property type="entry name" value="PDZ_2"/>
    <property type="match status" value="1"/>
</dbReference>
<feature type="transmembrane region" description="Helical" evidence="3">
    <location>
        <begin position="6"/>
        <end position="26"/>
    </location>
</feature>
<evidence type="ECO:0000313" key="5">
    <source>
        <dbReference type="EMBL" id="NWJ99754.1"/>
    </source>
</evidence>
<sequence length="385" mass="40575">MAKSGFVVGGIIGATAIILLFAFIIVPSQEIGMPDLITSNGHSATIFGDETSSFAKKNLTLIELFKKSEEGVVKIKVERISSQGTVQGDTGGVGSGFVYDNLGHIITNAHVVDGANKATVTFLDGSQYNAEIIGKDKFTDIAVIKVSEKPRLLHPLEIGDSSLLQVGEQVAAIGNPFGLSGSMTSGIVSQIGRLIASQNSGFSIPDVIQTDAAINPGNSGGPLLNMRGQVIGINTAIQSISGEFSGIGFAVPSNTISKIVPTLINEGKYPHPWIGIVGQDIDPVLAKVLDLKQAKGFLVMTVVDGSPADKAGLKGMSQTKVIDGKEYPVDGDIIISVDGKEVRKISDILIHLQREKSVGDEMVLGILRDGDFMDLTLKLVERPDL</sequence>
<feature type="domain" description="PDZ" evidence="4">
    <location>
        <begin position="293"/>
        <end position="379"/>
    </location>
</feature>
<dbReference type="PANTHER" id="PTHR43343">
    <property type="entry name" value="PEPTIDASE S12"/>
    <property type="match status" value="1"/>
</dbReference>
<gene>
    <name evidence="5" type="ORF">HX802_03745</name>
</gene>